<accession>A0A0D1LSI1</accession>
<comment type="caution">
    <text evidence="4">The sequence shown here is derived from an EMBL/GenBank/DDBJ whole genome shotgun (WGS) entry which is preliminary data.</text>
</comment>
<dbReference type="FunFam" id="3.40.50.720:FF:000097">
    <property type="entry name" value="SDR family oxidoreductase"/>
    <property type="match status" value="1"/>
</dbReference>
<dbReference type="PANTHER" id="PTHR48107">
    <property type="entry name" value="NADPH-DEPENDENT ALDEHYDE REDUCTASE-LIKE PROTEIN, CHLOROPLASTIC-RELATED"/>
    <property type="match status" value="1"/>
</dbReference>
<comment type="similarity">
    <text evidence="1">Belongs to the short-chain dehydrogenases/reductases (SDR) family.</text>
</comment>
<evidence type="ECO:0000313" key="4">
    <source>
        <dbReference type="EMBL" id="KIU21437.1"/>
    </source>
</evidence>
<dbReference type="RefSeq" id="WP_043710971.1">
    <property type="nucleotide sequence ID" value="NZ_CP012874.1"/>
</dbReference>
<dbReference type="Pfam" id="PF13561">
    <property type="entry name" value="adh_short_C2"/>
    <property type="match status" value="1"/>
</dbReference>
<dbReference type="PRINTS" id="PR00081">
    <property type="entry name" value="GDHRDH"/>
</dbReference>
<evidence type="ECO:0000313" key="5">
    <source>
        <dbReference type="Proteomes" id="UP000032287"/>
    </source>
</evidence>
<keyword evidence="5" id="KW-1185">Reference proteome</keyword>
<dbReference type="SUPFAM" id="SSF51735">
    <property type="entry name" value="NAD(P)-binding Rossmann-fold domains"/>
    <property type="match status" value="1"/>
</dbReference>
<feature type="compositionally biased region" description="Basic and acidic residues" evidence="3">
    <location>
        <begin position="1"/>
        <end position="11"/>
    </location>
</feature>
<protein>
    <submittedName>
        <fullName evidence="4">YghA_1 protein</fullName>
        <ecNumber evidence="4">1.-.-.-</ecNumber>
    </submittedName>
</protein>
<dbReference type="AlphaFoldDB" id="A0A0D1LSI1"/>
<dbReference type="InterPro" id="IPR036291">
    <property type="entry name" value="NAD(P)-bd_dom_sf"/>
</dbReference>
<gene>
    <name evidence="4" type="primary">yghA_1</name>
    <name evidence="4" type="ORF">QX99_00739</name>
</gene>
<dbReference type="Gene3D" id="3.40.50.720">
    <property type="entry name" value="NAD(P)-binding Rossmann-like Domain"/>
    <property type="match status" value="1"/>
</dbReference>
<dbReference type="PATRIC" id="fig|137591.25.peg.707"/>
<reference evidence="4 5" key="1">
    <citation type="journal article" date="2015" name="Microbiology (Mosc.)">
        <title>Genomics of the Weissella cibaria species with an examination of its metabolic traits.</title>
        <authorList>
            <person name="Lynch K.M."/>
            <person name="Lucid A."/>
            <person name="Arendt E.K."/>
            <person name="Sleator R.D."/>
            <person name="Lucey B."/>
            <person name="Coffey A."/>
        </authorList>
    </citation>
    <scope>NUCLEOTIDE SEQUENCE [LARGE SCALE GENOMIC DNA]</scope>
    <source>
        <strain evidence="4 5">MG1</strain>
    </source>
</reference>
<evidence type="ECO:0000256" key="2">
    <source>
        <dbReference type="ARBA" id="ARBA00023002"/>
    </source>
</evidence>
<dbReference type="OrthoDB" id="9805904at2"/>
<keyword evidence="2 4" id="KW-0560">Oxidoreductase</keyword>
<name>A0A0D1LSI1_9LACO</name>
<dbReference type="EMBL" id="JWHU01000008">
    <property type="protein sequence ID" value="KIU21437.1"/>
    <property type="molecule type" value="Genomic_DNA"/>
</dbReference>
<dbReference type="PANTHER" id="PTHR48107:SF16">
    <property type="entry name" value="NADPH-DEPENDENT ALDEHYDE REDUCTASE 1, CHLOROPLASTIC"/>
    <property type="match status" value="1"/>
</dbReference>
<dbReference type="GO" id="GO:0016614">
    <property type="term" value="F:oxidoreductase activity, acting on CH-OH group of donors"/>
    <property type="evidence" value="ECO:0007669"/>
    <property type="project" value="UniProtKB-ARBA"/>
</dbReference>
<feature type="region of interest" description="Disordered" evidence="3">
    <location>
        <begin position="1"/>
        <end position="38"/>
    </location>
</feature>
<evidence type="ECO:0000256" key="1">
    <source>
        <dbReference type="ARBA" id="ARBA00006484"/>
    </source>
</evidence>
<proteinExistence type="inferred from homology"/>
<dbReference type="EC" id="1.-.-.-" evidence="4"/>
<evidence type="ECO:0000256" key="3">
    <source>
        <dbReference type="SAM" id="MobiDB-lite"/>
    </source>
</evidence>
<feature type="compositionally biased region" description="Polar residues" evidence="3">
    <location>
        <begin position="24"/>
        <end position="38"/>
    </location>
</feature>
<dbReference type="KEGG" id="wcb:AO080_11875"/>
<dbReference type="Proteomes" id="UP000032287">
    <property type="component" value="Unassembled WGS sequence"/>
</dbReference>
<dbReference type="InterPro" id="IPR002347">
    <property type="entry name" value="SDR_fam"/>
</dbReference>
<organism evidence="4 5">
    <name type="scientific">Weissella cibaria</name>
    <dbReference type="NCBI Taxonomy" id="137591"/>
    <lineage>
        <taxon>Bacteria</taxon>
        <taxon>Bacillati</taxon>
        <taxon>Bacillota</taxon>
        <taxon>Bacilli</taxon>
        <taxon>Lactobacillales</taxon>
        <taxon>Lactobacillaceae</taxon>
        <taxon>Weissella</taxon>
    </lineage>
</organism>
<sequence>MTKMQHDDDFKFPTQHQPEPGLQSKMSPQPDDGSTTYAGCNRLRGKKVLITGADSGIGRAVAIAYANEGADLVLNYLPEEESDAQDVRRIIESLGRKVELVPGDLKDEAFNTELVKQTVLSLGKIDTLVLVAGKQQANTDITTISTGQMIDTYTTNVFSLIWLVREALEYMPNGSSIITTNSIQAEDPSAYLIDYAGTKAAIKNTTFGLAKQLAQRGIRVNSVAPGPIWTPLQVAGGQLAENIPTFGKDTPLGRAGQPSEVAGAYVFLASDEASYITATSINVTGGLI</sequence>